<dbReference type="InterPro" id="IPR033551">
    <property type="entry name" value="DRC7/lobo"/>
</dbReference>
<dbReference type="GO" id="GO:0031514">
    <property type="term" value="C:motile cilium"/>
    <property type="evidence" value="ECO:0007669"/>
    <property type="project" value="TreeGrafter"/>
</dbReference>
<dbReference type="Proteomes" id="UP001430953">
    <property type="component" value="Unassembled WGS sequence"/>
</dbReference>
<proteinExistence type="predicted"/>
<evidence type="ECO:0000313" key="1">
    <source>
        <dbReference type="EMBL" id="KAL0118699.1"/>
    </source>
</evidence>
<dbReference type="PANTHER" id="PTHR35249">
    <property type="entry name" value="DYNEIN REGULATORY COMPLEX SUBUNIT 7"/>
    <property type="match status" value="1"/>
</dbReference>
<evidence type="ECO:0000313" key="2">
    <source>
        <dbReference type="Proteomes" id="UP001430953"/>
    </source>
</evidence>
<reference evidence="1 2" key="1">
    <citation type="submission" date="2023-03" db="EMBL/GenBank/DDBJ databases">
        <title>High recombination rates correlate with genetic variation in Cardiocondyla obscurior ants.</title>
        <authorList>
            <person name="Errbii M."/>
        </authorList>
    </citation>
    <scope>NUCLEOTIDE SEQUENCE [LARGE SCALE GENOMIC DNA]</scope>
    <source>
        <strain evidence="1">Alpha-2009</strain>
        <tissue evidence="1">Whole body</tissue>
    </source>
</reference>
<comment type="caution">
    <text evidence="1">The sequence shown here is derived from an EMBL/GenBank/DDBJ whole genome shotgun (WGS) entry which is preliminary data.</text>
</comment>
<dbReference type="GO" id="GO:0030317">
    <property type="term" value="P:flagellated sperm motility"/>
    <property type="evidence" value="ECO:0007669"/>
    <property type="project" value="TreeGrafter"/>
</dbReference>
<keyword evidence="2" id="KW-1185">Reference proteome</keyword>
<dbReference type="AlphaFoldDB" id="A0AAW2FU76"/>
<organism evidence="1 2">
    <name type="scientific">Cardiocondyla obscurior</name>
    <dbReference type="NCBI Taxonomy" id="286306"/>
    <lineage>
        <taxon>Eukaryota</taxon>
        <taxon>Metazoa</taxon>
        <taxon>Ecdysozoa</taxon>
        <taxon>Arthropoda</taxon>
        <taxon>Hexapoda</taxon>
        <taxon>Insecta</taxon>
        <taxon>Pterygota</taxon>
        <taxon>Neoptera</taxon>
        <taxon>Endopterygota</taxon>
        <taxon>Hymenoptera</taxon>
        <taxon>Apocrita</taxon>
        <taxon>Aculeata</taxon>
        <taxon>Formicoidea</taxon>
        <taxon>Formicidae</taxon>
        <taxon>Myrmicinae</taxon>
        <taxon>Cardiocondyla</taxon>
    </lineage>
</organism>
<gene>
    <name evidence="1" type="ORF">PUN28_009396</name>
</gene>
<accession>A0AAW2FU76</accession>
<sequence length="190" mass="22327">MDRTVTNSAADGQFEFDYLRSPDERPDNGQGVEKFVLEGSAGEILRQVQRKLCLIKLCWPDVPTIAEDLYARSLPDTYRCVSDKERLLLWYAENFRRQFHARYPNRRPLLMACENECRVQKFVSTSIKRSTLPYSELYSWHGCVKFINDHIEYRPLDKAFIMVSQQTVQCFSHTRSKIITFTLKVIHHSI</sequence>
<dbReference type="PANTHER" id="PTHR35249:SF2">
    <property type="entry name" value="DYNEIN REGULATORY COMPLEX SUBUNIT 7"/>
    <property type="match status" value="1"/>
</dbReference>
<name>A0AAW2FU76_9HYME</name>
<dbReference type="EMBL" id="JADYXP020000008">
    <property type="protein sequence ID" value="KAL0118699.1"/>
    <property type="molecule type" value="Genomic_DNA"/>
</dbReference>
<protein>
    <submittedName>
        <fullName evidence="1">Uncharacterized protein</fullName>
    </submittedName>
</protein>